<accession>A0A5B7HVI4</accession>
<proteinExistence type="predicted"/>
<dbReference type="PROSITE" id="PS51257">
    <property type="entry name" value="PROKAR_LIPOPROTEIN"/>
    <property type="match status" value="1"/>
</dbReference>
<gene>
    <name evidence="1" type="ORF">E2C01_067040</name>
</gene>
<comment type="caution">
    <text evidence="1">The sequence shown here is derived from an EMBL/GenBank/DDBJ whole genome shotgun (WGS) entry which is preliminary data.</text>
</comment>
<evidence type="ECO:0000313" key="1">
    <source>
        <dbReference type="EMBL" id="MPC72728.1"/>
    </source>
</evidence>
<dbReference type="AlphaFoldDB" id="A0A5B7HVI4"/>
<organism evidence="1 2">
    <name type="scientific">Portunus trituberculatus</name>
    <name type="common">Swimming crab</name>
    <name type="synonym">Neptunus trituberculatus</name>
    <dbReference type="NCBI Taxonomy" id="210409"/>
    <lineage>
        <taxon>Eukaryota</taxon>
        <taxon>Metazoa</taxon>
        <taxon>Ecdysozoa</taxon>
        <taxon>Arthropoda</taxon>
        <taxon>Crustacea</taxon>
        <taxon>Multicrustacea</taxon>
        <taxon>Malacostraca</taxon>
        <taxon>Eumalacostraca</taxon>
        <taxon>Eucarida</taxon>
        <taxon>Decapoda</taxon>
        <taxon>Pleocyemata</taxon>
        <taxon>Brachyura</taxon>
        <taxon>Eubrachyura</taxon>
        <taxon>Portunoidea</taxon>
        <taxon>Portunidae</taxon>
        <taxon>Portuninae</taxon>
        <taxon>Portunus</taxon>
    </lineage>
</organism>
<sequence length="59" mass="6485">MKQDTKTNYSFITASACAALCVPSSRGIRGSVVTELMYSKAMDLETSAEQQTVYVYLII</sequence>
<reference evidence="1 2" key="1">
    <citation type="submission" date="2019-05" db="EMBL/GenBank/DDBJ databases">
        <title>Another draft genome of Portunus trituberculatus and its Hox gene families provides insights of decapod evolution.</title>
        <authorList>
            <person name="Jeong J.-H."/>
            <person name="Song I."/>
            <person name="Kim S."/>
            <person name="Choi T."/>
            <person name="Kim D."/>
            <person name="Ryu S."/>
            <person name="Kim W."/>
        </authorList>
    </citation>
    <scope>NUCLEOTIDE SEQUENCE [LARGE SCALE GENOMIC DNA]</scope>
    <source>
        <tissue evidence="1">Muscle</tissue>
    </source>
</reference>
<keyword evidence="2" id="KW-1185">Reference proteome</keyword>
<evidence type="ECO:0000313" key="2">
    <source>
        <dbReference type="Proteomes" id="UP000324222"/>
    </source>
</evidence>
<name>A0A5B7HVI4_PORTR</name>
<dbReference type="Proteomes" id="UP000324222">
    <property type="component" value="Unassembled WGS sequence"/>
</dbReference>
<protein>
    <submittedName>
        <fullName evidence="1">Uncharacterized protein</fullName>
    </submittedName>
</protein>
<dbReference type="EMBL" id="VSRR010035286">
    <property type="protein sequence ID" value="MPC72728.1"/>
    <property type="molecule type" value="Genomic_DNA"/>
</dbReference>